<accession>A0AAX4NYB1</accession>
<feature type="region of interest" description="Disordered" evidence="9">
    <location>
        <begin position="448"/>
        <end position="469"/>
    </location>
</feature>
<evidence type="ECO:0000256" key="1">
    <source>
        <dbReference type="ARBA" id="ARBA00011009"/>
    </source>
</evidence>
<feature type="compositionally biased region" description="Gly residues" evidence="9">
    <location>
        <begin position="11"/>
        <end position="21"/>
    </location>
</feature>
<keyword evidence="2 7" id="KW-0560">Oxidoreductase</keyword>
<evidence type="ECO:0000313" key="12">
    <source>
        <dbReference type="EMBL" id="WZN58962.1"/>
    </source>
</evidence>
<dbReference type="Pfam" id="PF07479">
    <property type="entry name" value="NAD_Gly3P_dh_C"/>
    <property type="match status" value="1"/>
</dbReference>
<feature type="compositionally biased region" description="Polar residues" evidence="9">
    <location>
        <begin position="43"/>
        <end position="52"/>
    </location>
</feature>
<comment type="similarity">
    <text evidence="1 7">Belongs to the NAD-dependent glycerol-3-phosphate dehydrogenase family.</text>
</comment>
<dbReference type="Pfam" id="PF01210">
    <property type="entry name" value="NAD_Gly3P_dh_N"/>
    <property type="match status" value="1"/>
</dbReference>
<feature type="compositionally biased region" description="Polar residues" evidence="9">
    <location>
        <begin position="454"/>
        <end position="469"/>
    </location>
</feature>
<dbReference type="GO" id="GO:0005829">
    <property type="term" value="C:cytosol"/>
    <property type="evidence" value="ECO:0007669"/>
    <property type="project" value="TreeGrafter"/>
</dbReference>
<evidence type="ECO:0000256" key="3">
    <source>
        <dbReference type="ARBA" id="ARBA00023027"/>
    </source>
</evidence>
<protein>
    <recommendedName>
        <fullName evidence="8">Glycerol-3-phosphate dehydrogenase [NAD(+)]</fullName>
        <ecNumber evidence="8">1.1.1.8</ecNumber>
    </recommendedName>
</protein>
<evidence type="ECO:0000256" key="6">
    <source>
        <dbReference type="ARBA" id="ARBA00084116"/>
    </source>
</evidence>
<dbReference type="FunFam" id="3.40.50.720:FF:000019">
    <property type="entry name" value="Glycerol-3-phosphate dehydrogenase [NAD(P)+]"/>
    <property type="match status" value="1"/>
</dbReference>
<evidence type="ECO:0000256" key="5">
    <source>
        <dbReference type="ARBA" id="ARBA00060503"/>
    </source>
</evidence>
<dbReference type="SUPFAM" id="SSF48179">
    <property type="entry name" value="6-phosphogluconate dehydrogenase C-terminal domain-like"/>
    <property type="match status" value="1"/>
</dbReference>
<dbReference type="InterPro" id="IPR011128">
    <property type="entry name" value="G3P_DH_NAD-dep_N"/>
</dbReference>
<sequence length="469" mass="49642">MATSQRFVGRSGRGGFVGVGGRSPAVERRARRVAPPSAPTTPGGSATFQTKPNPAGSLRNETRSRRAARPCALRSDEDYRRAVRASWRRLILWRARRSAAQDEQEQVVVEKVAVCGGGAFGTALATVLARKYGEAAVTVLVRDAEVARSISEDHVNPRVGWTLPGNVRGTTSPADALEGCDLIVWAIPVQASTSFVEKVKDHVPPRVPVVSVSKGLEVTSCRTMHEVLERALGEDQPLVALSGPSFAKEVMEGLPTNLVAASEDERHARFVQQVFASPTLRVNVTRDVMGVEIGGALKNVVAIAAGIVDGLGLGNNALSALVAQGTAEIRWLAVRMGAEASTITGIAGVGDIMLTSFVNLSRNRTVGVRLGKGESLDEILSSMTQVAEGVKTAQVVIALAKKYNLVLPVLTAVAQVVDGQIDAKEAVDTVMTFPQIDDVDRGYDFYKEGEPTAASPSSSCEPSNELSGV</sequence>
<evidence type="ECO:0000259" key="10">
    <source>
        <dbReference type="Pfam" id="PF01210"/>
    </source>
</evidence>
<dbReference type="EMBL" id="CP151501">
    <property type="protein sequence ID" value="WZN58962.1"/>
    <property type="molecule type" value="Genomic_DNA"/>
</dbReference>
<dbReference type="AlphaFoldDB" id="A0AAX4NYB1"/>
<feature type="compositionally biased region" description="Low complexity" evidence="9">
    <location>
        <begin position="1"/>
        <end position="10"/>
    </location>
</feature>
<evidence type="ECO:0000256" key="4">
    <source>
        <dbReference type="ARBA" id="ARBA00048683"/>
    </source>
</evidence>
<evidence type="ECO:0000256" key="8">
    <source>
        <dbReference type="RuleBase" id="RU361243"/>
    </source>
</evidence>
<dbReference type="PANTHER" id="PTHR11728:SF1">
    <property type="entry name" value="GLYCEROL-3-PHOSPHATE DEHYDROGENASE [NAD(+)] 2, CHLOROPLASTIC"/>
    <property type="match status" value="1"/>
</dbReference>
<dbReference type="FunFam" id="1.10.1040.10:FF:000001">
    <property type="entry name" value="Glycerol-3-phosphate dehydrogenase [NAD(P)+]"/>
    <property type="match status" value="1"/>
</dbReference>
<dbReference type="InterPro" id="IPR008927">
    <property type="entry name" value="6-PGluconate_DH-like_C_sf"/>
</dbReference>
<dbReference type="Proteomes" id="UP001472866">
    <property type="component" value="Chromosome 01"/>
</dbReference>
<dbReference type="SUPFAM" id="SSF51735">
    <property type="entry name" value="NAD(P)-binding Rossmann-fold domains"/>
    <property type="match status" value="1"/>
</dbReference>
<gene>
    <name evidence="12" type="ORF">HKI87_01g04870</name>
</gene>
<feature type="domain" description="Glycerol-3-phosphate dehydrogenase NAD-dependent C-terminal" evidence="11">
    <location>
        <begin position="287"/>
        <end position="427"/>
    </location>
</feature>
<dbReference type="NCBIfam" id="NF000942">
    <property type="entry name" value="PRK00094.1-4"/>
    <property type="match status" value="1"/>
</dbReference>
<dbReference type="PRINTS" id="PR00077">
    <property type="entry name" value="GPDHDRGNASE"/>
</dbReference>
<evidence type="ECO:0000256" key="2">
    <source>
        <dbReference type="ARBA" id="ARBA00023002"/>
    </source>
</evidence>
<dbReference type="PANTHER" id="PTHR11728">
    <property type="entry name" value="GLYCEROL-3-PHOSPHATE DEHYDROGENASE"/>
    <property type="match status" value="1"/>
</dbReference>
<dbReference type="EC" id="1.1.1.8" evidence="8"/>
<dbReference type="Gene3D" id="3.40.50.720">
    <property type="entry name" value="NAD(P)-binding Rossmann-like Domain"/>
    <property type="match status" value="1"/>
</dbReference>
<dbReference type="GO" id="GO:0005975">
    <property type="term" value="P:carbohydrate metabolic process"/>
    <property type="evidence" value="ECO:0007669"/>
    <property type="project" value="InterPro"/>
</dbReference>
<dbReference type="GO" id="GO:0046168">
    <property type="term" value="P:glycerol-3-phosphate catabolic process"/>
    <property type="evidence" value="ECO:0007669"/>
    <property type="project" value="UniProtKB-UniRule"/>
</dbReference>
<reference evidence="12 13" key="1">
    <citation type="submission" date="2024-03" db="EMBL/GenBank/DDBJ databases">
        <title>Complete genome sequence of the green alga Chloropicon roscoffensis RCC1871.</title>
        <authorList>
            <person name="Lemieux C."/>
            <person name="Pombert J.-F."/>
            <person name="Otis C."/>
            <person name="Turmel M."/>
        </authorList>
    </citation>
    <scope>NUCLEOTIDE SEQUENCE [LARGE SCALE GENOMIC DNA]</scope>
    <source>
        <strain evidence="12 13">RCC1871</strain>
    </source>
</reference>
<evidence type="ECO:0000256" key="7">
    <source>
        <dbReference type="RuleBase" id="RU000437"/>
    </source>
</evidence>
<keyword evidence="13" id="KW-1185">Reference proteome</keyword>
<dbReference type="GO" id="GO:0020015">
    <property type="term" value="C:glycosome"/>
    <property type="evidence" value="ECO:0007669"/>
    <property type="project" value="UniProtKB-SubCell"/>
</dbReference>
<dbReference type="PROSITE" id="PS00957">
    <property type="entry name" value="NAD_G3PDH"/>
    <property type="match status" value="1"/>
</dbReference>
<dbReference type="GO" id="GO:0051287">
    <property type="term" value="F:NAD binding"/>
    <property type="evidence" value="ECO:0007669"/>
    <property type="project" value="UniProtKB-UniRule"/>
</dbReference>
<comment type="catalytic activity">
    <reaction evidence="4 8">
        <text>sn-glycerol 3-phosphate + NAD(+) = dihydroxyacetone phosphate + NADH + H(+)</text>
        <dbReference type="Rhea" id="RHEA:11092"/>
        <dbReference type="ChEBI" id="CHEBI:15378"/>
        <dbReference type="ChEBI" id="CHEBI:57540"/>
        <dbReference type="ChEBI" id="CHEBI:57597"/>
        <dbReference type="ChEBI" id="CHEBI:57642"/>
        <dbReference type="ChEBI" id="CHEBI:57945"/>
        <dbReference type="EC" id="1.1.1.8"/>
    </reaction>
</comment>
<dbReference type="HAMAP" id="MF_00394">
    <property type="entry name" value="NAD_Glyc3P_dehydrog"/>
    <property type="match status" value="1"/>
</dbReference>
<comment type="subcellular location">
    <subcellularLocation>
        <location evidence="5">Glycosome</location>
    </subcellularLocation>
</comment>
<organism evidence="12 13">
    <name type="scientific">Chloropicon roscoffensis</name>
    <dbReference type="NCBI Taxonomy" id="1461544"/>
    <lineage>
        <taxon>Eukaryota</taxon>
        <taxon>Viridiplantae</taxon>
        <taxon>Chlorophyta</taxon>
        <taxon>Chloropicophyceae</taxon>
        <taxon>Chloropicales</taxon>
        <taxon>Chloropicaceae</taxon>
        <taxon>Chloropicon</taxon>
    </lineage>
</organism>
<feature type="domain" description="Glycerol-3-phosphate dehydrogenase NAD-dependent N-terminal" evidence="10">
    <location>
        <begin position="111"/>
        <end position="267"/>
    </location>
</feature>
<dbReference type="NCBIfam" id="NF000940">
    <property type="entry name" value="PRK00094.1-2"/>
    <property type="match status" value="1"/>
</dbReference>
<dbReference type="InterPro" id="IPR036291">
    <property type="entry name" value="NAD(P)-bd_dom_sf"/>
</dbReference>
<evidence type="ECO:0000256" key="9">
    <source>
        <dbReference type="SAM" id="MobiDB-lite"/>
    </source>
</evidence>
<keyword evidence="3 7" id="KW-0520">NAD</keyword>
<dbReference type="InterPro" id="IPR006168">
    <property type="entry name" value="G3P_DH_NAD-dep"/>
</dbReference>
<proteinExistence type="inferred from homology"/>
<dbReference type="InterPro" id="IPR006109">
    <property type="entry name" value="G3P_DH_NAD-dep_C"/>
</dbReference>
<evidence type="ECO:0000313" key="13">
    <source>
        <dbReference type="Proteomes" id="UP001472866"/>
    </source>
</evidence>
<keyword evidence="6" id="KW-0327">Glycosome</keyword>
<dbReference type="Gene3D" id="1.10.1040.10">
    <property type="entry name" value="N-(1-d-carboxylethyl)-l-norvaline Dehydrogenase, domain 2"/>
    <property type="match status" value="1"/>
</dbReference>
<evidence type="ECO:0000259" key="11">
    <source>
        <dbReference type="Pfam" id="PF07479"/>
    </source>
</evidence>
<feature type="region of interest" description="Disordered" evidence="9">
    <location>
        <begin position="1"/>
        <end position="69"/>
    </location>
</feature>
<dbReference type="InterPro" id="IPR013328">
    <property type="entry name" value="6PGD_dom2"/>
</dbReference>
<dbReference type="GO" id="GO:0141152">
    <property type="term" value="F:glycerol-3-phosphate dehydrogenase (NAD+) activity"/>
    <property type="evidence" value="ECO:0007669"/>
    <property type="project" value="UniProtKB-UniRule"/>
</dbReference>
<name>A0AAX4NYB1_9CHLO</name>